<evidence type="ECO:0000313" key="2">
    <source>
        <dbReference type="EMBL" id="KKQ49924.1"/>
    </source>
</evidence>
<dbReference type="Pfam" id="PF05137">
    <property type="entry name" value="PilN"/>
    <property type="match status" value="1"/>
</dbReference>
<dbReference type="EMBL" id="LBTX01000010">
    <property type="protein sequence ID" value="KKQ49924.1"/>
    <property type="molecule type" value="Genomic_DNA"/>
</dbReference>
<reference evidence="2 3" key="1">
    <citation type="journal article" date="2015" name="Nature">
        <title>rRNA introns, odd ribosomes, and small enigmatic genomes across a large radiation of phyla.</title>
        <authorList>
            <person name="Brown C.T."/>
            <person name="Hug L.A."/>
            <person name="Thomas B.C."/>
            <person name="Sharon I."/>
            <person name="Castelle C.J."/>
            <person name="Singh A."/>
            <person name="Wilkins M.J."/>
            <person name="Williams K.H."/>
            <person name="Banfield J.F."/>
        </authorList>
    </citation>
    <scope>NUCLEOTIDE SEQUENCE [LARGE SCALE GENOMIC DNA]</scope>
</reference>
<keyword evidence="1" id="KW-1133">Transmembrane helix</keyword>
<feature type="transmembrane region" description="Helical" evidence="1">
    <location>
        <begin position="23"/>
        <end position="47"/>
    </location>
</feature>
<dbReference type="Proteomes" id="UP000034231">
    <property type="component" value="Unassembled WGS sequence"/>
</dbReference>
<keyword evidence="1" id="KW-0812">Transmembrane</keyword>
<evidence type="ECO:0000256" key="1">
    <source>
        <dbReference type="SAM" id="Phobius"/>
    </source>
</evidence>
<proteinExistence type="predicted"/>
<gene>
    <name evidence="2" type="ORF">US68_C0010G0058</name>
</gene>
<dbReference type="InterPro" id="IPR007813">
    <property type="entry name" value="PilN"/>
</dbReference>
<accession>A0A0G0KL65</accession>
<keyword evidence="1" id="KW-0472">Membrane</keyword>
<evidence type="ECO:0000313" key="3">
    <source>
        <dbReference type="Proteomes" id="UP000034231"/>
    </source>
</evidence>
<organism evidence="2 3">
    <name type="scientific">Candidatus Shapirobacteria bacterium GW2011_GWE1_38_10</name>
    <dbReference type="NCBI Taxonomy" id="1618488"/>
    <lineage>
        <taxon>Bacteria</taxon>
        <taxon>Candidatus Shapironibacteriota</taxon>
    </lineage>
</organism>
<evidence type="ECO:0008006" key="4">
    <source>
        <dbReference type="Google" id="ProtNLM"/>
    </source>
</evidence>
<sequence>MPSKKEISLLPSEENNNSFLGRFLRWITSVGRVVIIFTELIVILAFLSRFWLDRKNSDLSEILRQQKAILASTKEFEDDYTSLQSRLRHIKKFYASEPNYVYNLNSLIQSLPSGIYFQNFNIKSDEKTSQISATVELYSFQEDAIVNFITNLKLNPDIDSVQVQKIEKKTKDSKYYLSLALAFKKV</sequence>
<comment type="caution">
    <text evidence="2">The sequence shown here is derived from an EMBL/GenBank/DDBJ whole genome shotgun (WGS) entry which is preliminary data.</text>
</comment>
<name>A0A0G0KL65_9BACT</name>
<protein>
    <recommendedName>
        <fullName evidence="4">Fimbrial assembly family protein</fullName>
    </recommendedName>
</protein>
<dbReference type="AlphaFoldDB" id="A0A0G0KL65"/>